<dbReference type="OrthoDB" id="9778146at2"/>
<gene>
    <name evidence="11" type="primary">thiM</name>
    <name evidence="12" type="ORF">B4O97_15345</name>
</gene>
<evidence type="ECO:0000313" key="12">
    <source>
        <dbReference type="EMBL" id="ORC32827.1"/>
    </source>
</evidence>
<comment type="pathway">
    <text evidence="3 11">Cofactor biosynthesis; thiamine diphosphate biosynthesis; 4-methyl-5-(2-phosphoethyl)-thiazole from 5-(2-hydroxyethyl)-4-methylthiazole: step 1/1.</text>
</comment>
<keyword evidence="8 11" id="KW-0067">ATP-binding</keyword>
<comment type="cofactor">
    <cofactor evidence="2 11">
        <name>Mg(2+)</name>
        <dbReference type="ChEBI" id="CHEBI:18420"/>
    </cofactor>
</comment>
<organism evidence="12 13">
    <name type="scientific">Marispirochaeta aestuarii</name>
    <dbReference type="NCBI Taxonomy" id="1963862"/>
    <lineage>
        <taxon>Bacteria</taxon>
        <taxon>Pseudomonadati</taxon>
        <taxon>Spirochaetota</taxon>
        <taxon>Spirochaetia</taxon>
        <taxon>Spirochaetales</taxon>
        <taxon>Spirochaetaceae</taxon>
        <taxon>Marispirochaeta</taxon>
    </lineage>
</organism>
<keyword evidence="4 11" id="KW-0808">Transferase</keyword>
<dbReference type="NCBIfam" id="NF006830">
    <property type="entry name" value="PRK09355.1"/>
    <property type="match status" value="1"/>
</dbReference>
<proteinExistence type="inferred from homology"/>
<dbReference type="Proteomes" id="UP000192343">
    <property type="component" value="Unassembled WGS sequence"/>
</dbReference>
<evidence type="ECO:0000313" key="13">
    <source>
        <dbReference type="Proteomes" id="UP000192343"/>
    </source>
</evidence>
<keyword evidence="13" id="KW-1185">Reference proteome</keyword>
<name>A0A1Y1RUR6_9SPIO</name>
<evidence type="ECO:0000256" key="8">
    <source>
        <dbReference type="ARBA" id="ARBA00022840"/>
    </source>
</evidence>
<keyword evidence="7 11" id="KW-0418">Kinase</keyword>
<evidence type="ECO:0000256" key="6">
    <source>
        <dbReference type="ARBA" id="ARBA00022741"/>
    </source>
</evidence>
<dbReference type="CDD" id="cd01170">
    <property type="entry name" value="THZ_kinase"/>
    <property type="match status" value="1"/>
</dbReference>
<keyword evidence="6 11" id="KW-0547">Nucleotide-binding</keyword>
<feature type="binding site" evidence="11">
    <location>
        <position position="193"/>
    </location>
    <ligand>
        <name>substrate</name>
    </ligand>
</feature>
<evidence type="ECO:0000256" key="9">
    <source>
        <dbReference type="ARBA" id="ARBA00022842"/>
    </source>
</evidence>
<dbReference type="EC" id="2.7.1.50" evidence="11"/>
<evidence type="ECO:0000256" key="2">
    <source>
        <dbReference type="ARBA" id="ARBA00001946"/>
    </source>
</evidence>
<dbReference type="PRINTS" id="PR01099">
    <property type="entry name" value="HYETHTZKNASE"/>
</dbReference>
<evidence type="ECO:0000256" key="5">
    <source>
        <dbReference type="ARBA" id="ARBA00022723"/>
    </source>
</evidence>
<dbReference type="STRING" id="1963862.B4O97_15345"/>
<dbReference type="UniPathway" id="UPA00060">
    <property type="reaction ID" value="UER00139"/>
</dbReference>
<evidence type="ECO:0000256" key="11">
    <source>
        <dbReference type="HAMAP-Rule" id="MF_00228"/>
    </source>
</evidence>
<dbReference type="InterPro" id="IPR029056">
    <property type="entry name" value="Ribokinase-like"/>
</dbReference>
<protein>
    <recommendedName>
        <fullName evidence="11">Hydroxyethylthiazole kinase</fullName>
        <ecNumber evidence="11">2.7.1.50</ecNumber>
    </recommendedName>
    <alternativeName>
        <fullName evidence="11">4-methyl-5-beta-hydroxyethylthiazole kinase</fullName>
        <shortName evidence="11">TH kinase</shortName>
        <shortName evidence="11">Thz kinase</shortName>
    </alternativeName>
</protein>
<keyword evidence="9 11" id="KW-0460">Magnesium</keyword>
<comment type="similarity">
    <text evidence="11">Belongs to the Thz kinase family.</text>
</comment>
<dbReference type="GO" id="GO:0000287">
    <property type="term" value="F:magnesium ion binding"/>
    <property type="evidence" value="ECO:0007669"/>
    <property type="project" value="UniProtKB-UniRule"/>
</dbReference>
<keyword evidence="10 11" id="KW-0784">Thiamine biosynthesis</keyword>
<evidence type="ECO:0000256" key="4">
    <source>
        <dbReference type="ARBA" id="ARBA00022679"/>
    </source>
</evidence>
<comment type="function">
    <text evidence="11">Catalyzes the phosphorylation of the hydroxyl group of 4-methyl-5-beta-hydroxyethylthiazole (THZ).</text>
</comment>
<dbReference type="GO" id="GO:0009229">
    <property type="term" value="P:thiamine diphosphate biosynthetic process"/>
    <property type="evidence" value="ECO:0007669"/>
    <property type="project" value="UniProtKB-UniRule"/>
</dbReference>
<keyword evidence="5 11" id="KW-0479">Metal-binding</keyword>
<evidence type="ECO:0000256" key="1">
    <source>
        <dbReference type="ARBA" id="ARBA00001771"/>
    </source>
</evidence>
<feature type="binding site" evidence="11">
    <location>
        <position position="45"/>
    </location>
    <ligand>
        <name>substrate</name>
    </ligand>
</feature>
<evidence type="ECO:0000256" key="3">
    <source>
        <dbReference type="ARBA" id="ARBA00004868"/>
    </source>
</evidence>
<dbReference type="RefSeq" id="WP_083052170.1">
    <property type="nucleotide sequence ID" value="NZ_MWQY01000019.1"/>
</dbReference>
<sequence>MDTKALIDSLDLIQKTHPLVQHITNMVTVNDCANITLAFGGAPVMADWGDDALEMVEHAGALVLNMGVLTAESIETMIAVGRKAKTLGVPVVFDPVGAGATESRRSASRRILAEAAPDIVKGNAAEILFLAGEEIRQKGVDSDVSHGVAAVTRRMAAENATVVVATGICDYVSDGTETFRLEGGSSMMGRITGTGCMSASVLGCFAAVLDSKLEAALLGILAMNIAGERAAESLSSLEGSGTFRTRLIDAASLLSSSTLEINPDRRVFHE</sequence>
<comment type="catalytic activity">
    <reaction evidence="1 11">
        <text>5-(2-hydroxyethyl)-4-methylthiazole + ATP = 4-methyl-5-(2-phosphooxyethyl)-thiazole + ADP + H(+)</text>
        <dbReference type="Rhea" id="RHEA:24212"/>
        <dbReference type="ChEBI" id="CHEBI:15378"/>
        <dbReference type="ChEBI" id="CHEBI:17957"/>
        <dbReference type="ChEBI" id="CHEBI:30616"/>
        <dbReference type="ChEBI" id="CHEBI:58296"/>
        <dbReference type="ChEBI" id="CHEBI:456216"/>
        <dbReference type="EC" id="2.7.1.50"/>
    </reaction>
</comment>
<dbReference type="GO" id="GO:0009228">
    <property type="term" value="P:thiamine biosynthetic process"/>
    <property type="evidence" value="ECO:0007669"/>
    <property type="project" value="UniProtKB-KW"/>
</dbReference>
<evidence type="ECO:0000256" key="10">
    <source>
        <dbReference type="ARBA" id="ARBA00022977"/>
    </source>
</evidence>
<feature type="binding site" evidence="11">
    <location>
        <position position="121"/>
    </location>
    <ligand>
        <name>ATP</name>
        <dbReference type="ChEBI" id="CHEBI:30616"/>
    </ligand>
</feature>
<dbReference type="EMBL" id="MWQY01000019">
    <property type="protein sequence ID" value="ORC32827.1"/>
    <property type="molecule type" value="Genomic_DNA"/>
</dbReference>
<dbReference type="InterPro" id="IPR000417">
    <property type="entry name" value="Hyethyz_kinase"/>
</dbReference>
<dbReference type="PIRSF" id="PIRSF000513">
    <property type="entry name" value="Thz_kinase"/>
    <property type="match status" value="1"/>
</dbReference>
<dbReference type="Pfam" id="PF02110">
    <property type="entry name" value="HK"/>
    <property type="match status" value="1"/>
</dbReference>
<accession>A0A1Y1RUR6</accession>
<reference evidence="12 13" key="1">
    <citation type="submission" date="2017-03" db="EMBL/GenBank/DDBJ databases">
        <title>Draft Genome sequence of Marispirochaeta sp. strain JC444.</title>
        <authorList>
            <person name="Shivani Y."/>
            <person name="Subhash Y."/>
            <person name="Sasikala C."/>
            <person name="Ramana C."/>
        </authorList>
    </citation>
    <scope>NUCLEOTIDE SEQUENCE [LARGE SCALE GENOMIC DNA]</scope>
    <source>
        <strain evidence="12 13">JC444</strain>
    </source>
</reference>
<feature type="binding site" evidence="11">
    <location>
        <position position="166"/>
    </location>
    <ligand>
        <name>ATP</name>
        <dbReference type="ChEBI" id="CHEBI:30616"/>
    </ligand>
</feature>
<dbReference type="GO" id="GO:0005524">
    <property type="term" value="F:ATP binding"/>
    <property type="evidence" value="ECO:0007669"/>
    <property type="project" value="UniProtKB-UniRule"/>
</dbReference>
<dbReference type="Gene3D" id="3.40.1190.20">
    <property type="match status" value="1"/>
</dbReference>
<dbReference type="HAMAP" id="MF_00228">
    <property type="entry name" value="Thz_kinase"/>
    <property type="match status" value="1"/>
</dbReference>
<dbReference type="SUPFAM" id="SSF53613">
    <property type="entry name" value="Ribokinase-like"/>
    <property type="match status" value="1"/>
</dbReference>
<dbReference type="AlphaFoldDB" id="A0A1Y1RUR6"/>
<dbReference type="GO" id="GO:0004417">
    <property type="term" value="F:hydroxyethylthiazole kinase activity"/>
    <property type="evidence" value="ECO:0007669"/>
    <property type="project" value="UniProtKB-UniRule"/>
</dbReference>
<comment type="caution">
    <text evidence="12">The sequence shown here is derived from an EMBL/GenBank/DDBJ whole genome shotgun (WGS) entry which is preliminary data.</text>
</comment>
<evidence type="ECO:0000256" key="7">
    <source>
        <dbReference type="ARBA" id="ARBA00022777"/>
    </source>
</evidence>